<dbReference type="RefSeq" id="WP_172272328.1">
    <property type="nucleotide sequence ID" value="NZ_CASGMU010000001.1"/>
</dbReference>
<name>A0ABX2AIL1_9BACT</name>
<dbReference type="PANTHER" id="PTHR43300">
    <property type="entry name" value="ACETYLTRANSFERASE"/>
    <property type="match status" value="1"/>
</dbReference>
<evidence type="ECO:0000259" key="6">
    <source>
        <dbReference type="Pfam" id="PF00534"/>
    </source>
</evidence>
<keyword evidence="2" id="KW-0808">Transferase</keyword>
<accession>A0ABX2AIL1</accession>
<keyword evidence="5" id="KW-1133">Transmembrane helix</keyword>
<evidence type="ECO:0000256" key="1">
    <source>
        <dbReference type="ARBA" id="ARBA00007274"/>
    </source>
</evidence>
<evidence type="ECO:0000313" key="7">
    <source>
        <dbReference type="EMBL" id="NPD90888.1"/>
    </source>
</evidence>
<dbReference type="CDD" id="cd04647">
    <property type="entry name" value="LbH_MAT_like"/>
    <property type="match status" value="1"/>
</dbReference>
<sequence length="563" mass="64364">MAAAKRRLCYAKGLMNEGHCINIHICHKCFEQGDDDGFAEQGEYCGISYSYINGKYKHKNKFLRTFDWFLFDYVKSFFYALKRVHKGEVMYVYLYPMFMQILLILVSYMKGSKIVKETCEHPMALGNVNSKWHKFCCWFQFYFVMPRYDGFIAISRELDKFVCKYKSKRAESIIVPILVDDNVDGIDFKNIKSPYNVPYIIHTGTMYEQKDSISKIIKAFSRYKKETGSDCKLVFTGPHANERCSYIPLMEELGVRDSIDLLGLVSTEQVAILQHFAAMTIIYKSDNLQTRNCFPTKLGEMLICGVPVITTTIGDSNLYLENKKSAFIMEPDDEDALVFYMNEILTKSDAANSIGMEGKQVAEKYFNLIYQGRRLAEFFNLLFLKEYKVINRVLKAFMSSEEYAKRIGVNIGENNFVPDKETWSSEPYLITVGNNCQITMGVRIFTHGGGQPVREQIPDFDAFGKVVIKDYVYIGNNSLIMPGVTIGDHSIIAAGSIVTKSVPPNTVVAGNPATIVCSVSDYINRNICYNTHTKGLDKEVKKHVLQSMPEEKFIVKKMLKHER</sequence>
<dbReference type="InterPro" id="IPR011004">
    <property type="entry name" value="Trimer_LpxA-like_sf"/>
</dbReference>
<dbReference type="PROSITE" id="PS00101">
    <property type="entry name" value="HEXAPEP_TRANSFERASES"/>
    <property type="match status" value="1"/>
</dbReference>
<dbReference type="InterPro" id="IPR001451">
    <property type="entry name" value="Hexapep"/>
</dbReference>
<dbReference type="SUPFAM" id="SSF53756">
    <property type="entry name" value="UDP-Glycosyltransferase/glycogen phosphorylase"/>
    <property type="match status" value="1"/>
</dbReference>
<organism evidence="7 8">
    <name type="scientific">Xylanibacter muris</name>
    <dbReference type="NCBI Taxonomy" id="2736290"/>
    <lineage>
        <taxon>Bacteria</taxon>
        <taxon>Pseudomonadati</taxon>
        <taxon>Bacteroidota</taxon>
        <taxon>Bacteroidia</taxon>
        <taxon>Bacteroidales</taxon>
        <taxon>Prevotellaceae</taxon>
        <taxon>Xylanibacter</taxon>
    </lineage>
</organism>
<dbReference type="Pfam" id="PF00132">
    <property type="entry name" value="Hexapep"/>
    <property type="match status" value="1"/>
</dbReference>
<evidence type="ECO:0000256" key="5">
    <source>
        <dbReference type="SAM" id="Phobius"/>
    </source>
</evidence>
<feature type="transmembrane region" description="Helical" evidence="5">
    <location>
        <begin position="91"/>
        <end position="109"/>
    </location>
</feature>
<dbReference type="Gene3D" id="2.160.10.10">
    <property type="entry name" value="Hexapeptide repeat proteins"/>
    <property type="match status" value="1"/>
</dbReference>
<dbReference type="Gene3D" id="3.40.50.2000">
    <property type="entry name" value="Glycogen Phosphorylase B"/>
    <property type="match status" value="2"/>
</dbReference>
<comment type="similarity">
    <text evidence="1">Belongs to the transferase hexapeptide repeat family.</text>
</comment>
<keyword evidence="5" id="KW-0472">Membrane</keyword>
<proteinExistence type="inferred from homology"/>
<dbReference type="Proteomes" id="UP000714420">
    <property type="component" value="Unassembled WGS sequence"/>
</dbReference>
<protein>
    <submittedName>
        <fullName evidence="7">Glycosyltransferase</fullName>
    </submittedName>
</protein>
<evidence type="ECO:0000256" key="4">
    <source>
        <dbReference type="ARBA" id="ARBA00023315"/>
    </source>
</evidence>
<dbReference type="EMBL" id="JABKKF010000001">
    <property type="protein sequence ID" value="NPD90888.1"/>
    <property type="molecule type" value="Genomic_DNA"/>
</dbReference>
<dbReference type="InterPro" id="IPR001296">
    <property type="entry name" value="Glyco_trans_1"/>
</dbReference>
<dbReference type="Pfam" id="PF00534">
    <property type="entry name" value="Glycos_transf_1"/>
    <property type="match status" value="1"/>
</dbReference>
<evidence type="ECO:0000256" key="3">
    <source>
        <dbReference type="ARBA" id="ARBA00022737"/>
    </source>
</evidence>
<reference evidence="7 8" key="1">
    <citation type="submission" date="2020-05" db="EMBL/GenBank/DDBJ databases">
        <title>Distinct polysaccharide utilization as determinants for interspecies competition between intestinal Prevotella spp.</title>
        <authorList>
            <person name="Galvez E.J.C."/>
            <person name="Iljazovic A."/>
            <person name="Strowig T."/>
        </authorList>
    </citation>
    <scope>NUCLEOTIDE SEQUENCE [LARGE SCALE GENOMIC DNA]</scope>
    <source>
        <strain evidence="7 8">PMUR</strain>
    </source>
</reference>
<keyword evidence="4" id="KW-0012">Acyltransferase</keyword>
<keyword evidence="3" id="KW-0677">Repeat</keyword>
<dbReference type="PANTHER" id="PTHR43300:SF11">
    <property type="entry name" value="ACETYLTRANSFERASE RV3034C-RELATED"/>
    <property type="match status" value="1"/>
</dbReference>
<dbReference type="SUPFAM" id="SSF51161">
    <property type="entry name" value="Trimeric LpxA-like enzymes"/>
    <property type="match status" value="1"/>
</dbReference>
<evidence type="ECO:0000313" key="8">
    <source>
        <dbReference type="Proteomes" id="UP000714420"/>
    </source>
</evidence>
<keyword evidence="5" id="KW-0812">Transmembrane</keyword>
<evidence type="ECO:0000256" key="2">
    <source>
        <dbReference type="ARBA" id="ARBA00022679"/>
    </source>
</evidence>
<feature type="domain" description="Glycosyl transferase family 1" evidence="6">
    <location>
        <begin position="189"/>
        <end position="360"/>
    </location>
</feature>
<comment type="caution">
    <text evidence="7">The sequence shown here is derived from an EMBL/GenBank/DDBJ whole genome shotgun (WGS) entry which is preliminary data.</text>
</comment>
<gene>
    <name evidence="7" type="ORF">HPS56_00680</name>
</gene>
<keyword evidence="8" id="KW-1185">Reference proteome</keyword>
<dbReference type="InterPro" id="IPR050179">
    <property type="entry name" value="Trans_hexapeptide_repeat"/>
</dbReference>
<dbReference type="InterPro" id="IPR018357">
    <property type="entry name" value="Hexapep_transf_CS"/>
</dbReference>